<proteinExistence type="predicted"/>
<evidence type="ECO:0000313" key="2">
    <source>
        <dbReference type="EMBL" id="SEM62159.1"/>
    </source>
</evidence>
<dbReference type="STRING" id="235985.SAMN05414137_13820"/>
<protein>
    <submittedName>
        <fullName evidence="2">Uncharacterized protein</fullName>
    </submittedName>
</protein>
<dbReference type="Proteomes" id="UP000183015">
    <property type="component" value="Unassembled WGS sequence"/>
</dbReference>
<organism evidence="2 3">
    <name type="scientific">Streptacidiphilus jiangxiensis</name>
    <dbReference type="NCBI Taxonomy" id="235985"/>
    <lineage>
        <taxon>Bacteria</taxon>
        <taxon>Bacillati</taxon>
        <taxon>Actinomycetota</taxon>
        <taxon>Actinomycetes</taxon>
        <taxon>Kitasatosporales</taxon>
        <taxon>Streptomycetaceae</taxon>
        <taxon>Streptacidiphilus</taxon>
    </lineage>
</organism>
<keyword evidence="3" id="KW-1185">Reference proteome</keyword>
<evidence type="ECO:0000313" key="3">
    <source>
        <dbReference type="Proteomes" id="UP000183015"/>
    </source>
</evidence>
<sequence length="80" mass="8097">MAAAPVPQSLMEHAQAQGRGPAPSGVCCVVMVGEAPINAGDTRGAGFHAIRIWLGRDAALADVRCPGGTVSVRSGKPYSP</sequence>
<gene>
    <name evidence="2" type="ORF">SAMN05414137_13820</name>
</gene>
<accession>A0A1H7ZXC8</accession>
<dbReference type="EMBL" id="FOAZ01000038">
    <property type="protein sequence ID" value="SEM62159.1"/>
    <property type="molecule type" value="Genomic_DNA"/>
</dbReference>
<dbReference type="AlphaFoldDB" id="A0A1H7ZXC8"/>
<feature type="region of interest" description="Disordered" evidence="1">
    <location>
        <begin position="1"/>
        <end position="22"/>
    </location>
</feature>
<evidence type="ECO:0000256" key="1">
    <source>
        <dbReference type="SAM" id="MobiDB-lite"/>
    </source>
</evidence>
<reference evidence="3" key="1">
    <citation type="submission" date="2016-10" db="EMBL/GenBank/DDBJ databases">
        <authorList>
            <person name="Varghese N."/>
        </authorList>
    </citation>
    <scope>NUCLEOTIDE SEQUENCE [LARGE SCALE GENOMIC DNA]</scope>
    <source>
        <strain evidence="3">DSM 45096 / BCRC 16803 / CGMCC 4.1857 / CIP 109030 / JCM 12277 / KCTC 19219 / NBRC 100920 / 33214</strain>
    </source>
</reference>
<name>A0A1H7ZXC8_STRJI</name>